<keyword evidence="2" id="KW-1185">Reference proteome</keyword>
<comment type="caution">
    <text evidence="1">The sequence shown here is derived from an EMBL/GenBank/DDBJ whole genome shotgun (WGS) entry which is preliminary data.</text>
</comment>
<organism evidence="1 2">
    <name type="scientific">Aspergillus melleus</name>
    <dbReference type="NCBI Taxonomy" id="138277"/>
    <lineage>
        <taxon>Eukaryota</taxon>
        <taxon>Fungi</taxon>
        <taxon>Dikarya</taxon>
        <taxon>Ascomycota</taxon>
        <taxon>Pezizomycotina</taxon>
        <taxon>Eurotiomycetes</taxon>
        <taxon>Eurotiomycetidae</taxon>
        <taxon>Eurotiales</taxon>
        <taxon>Aspergillaceae</taxon>
        <taxon>Aspergillus</taxon>
        <taxon>Aspergillus subgen. Circumdati</taxon>
    </lineage>
</organism>
<evidence type="ECO:0000313" key="2">
    <source>
        <dbReference type="Proteomes" id="UP001177260"/>
    </source>
</evidence>
<dbReference type="EMBL" id="JAOPJF010000077">
    <property type="protein sequence ID" value="KAK1140671.1"/>
    <property type="molecule type" value="Genomic_DNA"/>
</dbReference>
<sequence>MAHYQNGHPVYGQPNSPPSSSAQPARYAGTSNHNQPLRRMPSYDVGDDAALSAHTTDANGRYGGWSGEGYTQADPRYSHLPATNSPQIPRSRGSSHSAYQYQYTSSSLASPTQPAYNPQQYAVPPTPSQLSYNSPVYSGSGSAYTGGSGAGSVAGHQPYNPAAYQSAAAYPQTPPTPLGYPPPHPHLPPPPPPPRGSDHPYGGRPPPAGSYGFPAPQSTLPSAYPLVSPSTPSAAYAVGGPLSAGGVGSTAFSTSHSSPYLPQSPRRSETSIAAAVVADDQPPAPPVHSMVGDDPFRKRLSFTRPGSGRSLPTPPTQHSQSPHSPRRAETLTRHPQARPLPGPPVDADGPGANEVGDSPYNERLEDFETAGVDRQPSGGTRSRLGPLHVDTQHNPFRDNGDAAQSNPAGLRLSPDERHTHTNGNMATGTGQYVNYDAYSDDSDAEAAAGLAMLQMAEEEDKAQAERLQERSRRETNASIISAYASHPSGGAASPHPDDGVLYGGGSYRARSQYGDVTYPREEESAATNGLDRDRLMATSGSLRSSNVSSDDRAEYSDDYDYPPVANDDLAAYPFEPLPSHARVDAGGTGGLSEPGTYGRRMSFDYGEEAETPPIHHAHHSDSEGSERGVEPEDLFFHPGMRPLPPAPVEPANNASLIPHLMPAGTYHRPAEQEDWQTASQYTPSYPVAADSYRPTVPASSQVPRSTSLSSHPIGPRTDPPIRSKTDADRAKYRQQQQQELLSLRPESGSLQLDAQTAAAMALDLPTIPAGRRKKFNPAKLSSEQFRRCVEPWALSAVLAWIRELSEDETDLKEQAIVDALVALFTHKVPTMNIADAETLAARVVANMLAEGALVKEEEWVKFSSGSLSGVLFQITGTGCYSSLLHEQEGEAFGRCYSYHCMRTLKKVNLKAQMMEPQKKAEDWVTFYKVPKTLWESYPKKEIDRQNNLHEVVTTEDSFIGQLDVLRDLYRDQLLAMQPSIIPPKRLNKFLLDVFGKVDSVKRVNEDHLLAQLKYRQKEQGPFIVGFSDIFREWIRKAKSVYIDYAATFPYANYLVRKEAERNIHFRQFLNQVRDHKLSNRLSWDTYLKAPITRIQRYTLLLSTVHKNMLKDSEEKINVAQAIEEIKLVALECDNKVGEMSKKVDLMELSSKLQLRPEMKKEVELNLEHLGREIIFRGDLQRPGTRTRFLVDTHAILLDHYLVLAKAVTARDPSRTVKYESYDVSKLPIPMDLLALESTNDDPVVKSSVRGVATVTPPQAVTRGTGAVPSNFAPGGGTSALVPTTVLESSKDDKILYPFKIKHLGTAGTYTLYAFSAQSRQDWCDKITEAKTKHAAALFTQNAEPFRLRVLADTAFANSDFSASSSVTIDGTPLDRAIKEVELRYPASSPRPQPVCRTAVHCATVFQQPAGRMMCAIGTDYGVYISDYNDPRGWTRAIPIVRVTQVAVFEEFNVFLLIADKSLIAYHLDVVCPASGVQNQTTSDSARRAPQKLSGSREVGFFAAGHMKDRTLVMYKKRDGLSSTFKVLEPVLQKSSSSKTRFFHSRRSQTEFFREFDEFYIPAESYGINMFHSSLAISTQRGIEILTLDKKQTWSVPDFRSEAPEAQAQLSSIANRIGNLRPLGMFRLSDSEFLVVYTECAVYVNKHGDVSRSVVMEFVGRAHSACLYGKFLILFNEDFVEVRNAMNGRLRQVIPGHNVVLLDDGSSMPGSGANSVPTSASGAVNLSSGLSNGGLASSGRTVKICMQHPEHERSLIVLELIENEGQKD</sequence>
<evidence type="ECO:0000313" key="1">
    <source>
        <dbReference type="EMBL" id="KAK1140671.1"/>
    </source>
</evidence>
<proteinExistence type="predicted"/>
<dbReference type="Proteomes" id="UP001177260">
    <property type="component" value="Unassembled WGS sequence"/>
</dbReference>
<accession>A0ACC3AT73</accession>
<name>A0ACC3AT73_9EURO</name>
<reference evidence="1 2" key="1">
    <citation type="journal article" date="2023" name="ACS Omega">
        <title>Identification of the Neoaspergillic Acid Biosynthesis Gene Cluster by Establishing an In Vitro CRISPR-Ribonucleoprotein Genetic System in Aspergillus melleus.</title>
        <authorList>
            <person name="Yuan B."/>
            <person name="Grau M.F."/>
            <person name="Murata R.M."/>
            <person name="Torok T."/>
            <person name="Venkateswaran K."/>
            <person name="Stajich J.E."/>
            <person name="Wang C.C.C."/>
        </authorList>
    </citation>
    <scope>NUCLEOTIDE SEQUENCE [LARGE SCALE GENOMIC DNA]</scope>
    <source>
        <strain evidence="1 2">IMV 1140</strain>
    </source>
</reference>
<protein>
    <submittedName>
        <fullName evidence="1">Rho guanine nucleotide exchange factor</fullName>
    </submittedName>
</protein>
<gene>
    <name evidence="1" type="primary">TUS1</name>
    <name evidence="1" type="ORF">N8T08_009984</name>
</gene>